<evidence type="ECO:0000256" key="2">
    <source>
        <dbReference type="ARBA" id="ARBA00023295"/>
    </source>
</evidence>
<keyword evidence="4" id="KW-1185">Reference proteome</keyword>
<dbReference type="InterPro" id="IPR050985">
    <property type="entry name" value="Alpha-glycosidase_related"/>
</dbReference>
<reference evidence="3 4" key="1">
    <citation type="submission" date="2023-04" db="EMBL/GenBank/DDBJ databases">
        <title>A novel bacteria isolated from coastal sediment.</title>
        <authorList>
            <person name="Liu X.-J."/>
            <person name="Du Z.-J."/>
        </authorList>
    </citation>
    <scope>NUCLEOTIDE SEQUENCE [LARGE SCALE GENOMIC DNA]</scope>
    <source>
        <strain evidence="3 4">SDUM461003</strain>
    </source>
</reference>
<dbReference type="Pfam" id="PF02065">
    <property type="entry name" value="Melibiase"/>
    <property type="match status" value="1"/>
</dbReference>
<dbReference type="InterPro" id="IPR013785">
    <property type="entry name" value="Aldolase_TIM"/>
</dbReference>
<sequence>MTTDCFPKITSLQAEQVIISKSACEEIQPGLVEHQIDIELARVTTPSPVAIEWCIPLIDISGKWHPLIKSDRSLTSGWCEYVDSYATKGAPVFSLFSESGENRQTFALSDAINPIQMRVQVEEDTAKVKCEVILFEAPTEPLEHYSLTILIDTRAIPHYEALAQVSQWWEAMPLYKPAPVPAQAYAPVYSTWYSFHQELTENAIETCCKWSQAMGCQTVIVDDGWQTDDSNKGYQFCGDWEIARTKFPNFSAHVKRVQALDMRYMLWFSVPYAGLASQAWKTFEDRTLPKPFDNAACLDPRYPQVRAYLIEFYRRAIQEWQLDGLKLDFVDQFTAEVCTTSDQEIADMRSVPAAADRLLSDMMTQLQVLNPEVLIEFRQNYIGPAMRKYGNILRANDCPNDALSNRVRTIDLRLLAGSTAVHSDMIMWNRNESPERAALQLWATLFSVPQISVKPEDISKQQNQMLRFYLKFWNSHRELLMHGDFKPSQPQYLYPVVKVESADATLIALYQNNHIVDVSKLRTRKLTVVNATESRRVVIDLGEQAQSYQVKAYDCMGQPTANTQIIKQQTGLYSISMPASGVADLSPIDTHS</sequence>
<dbReference type="CDD" id="cd14791">
    <property type="entry name" value="GH36"/>
    <property type="match status" value="1"/>
</dbReference>
<dbReference type="EMBL" id="JARXHW010000006">
    <property type="protein sequence ID" value="MDQ8206733.1"/>
    <property type="molecule type" value="Genomic_DNA"/>
</dbReference>
<evidence type="ECO:0000313" key="4">
    <source>
        <dbReference type="Proteomes" id="UP001225316"/>
    </source>
</evidence>
<dbReference type="PANTHER" id="PTHR43053:SF4">
    <property type="entry name" value="MYOGENESIS-REGULATING GLYCOSIDASE"/>
    <property type="match status" value="1"/>
</dbReference>
<comment type="caution">
    <text evidence="3">The sequence shown here is derived from an EMBL/GenBank/DDBJ whole genome shotgun (WGS) entry which is preliminary data.</text>
</comment>
<dbReference type="SUPFAM" id="SSF51445">
    <property type="entry name" value="(Trans)glycosidases"/>
    <property type="match status" value="1"/>
</dbReference>
<dbReference type="Proteomes" id="UP001225316">
    <property type="component" value="Unassembled WGS sequence"/>
</dbReference>
<organism evidence="3 4">
    <name type="scientific">Thalassobacterium maritimum</name>
    <dbReference type="NCBI Taxonomy" id="3041265"/>
    <lineage>
        <taxon>Bacteria</taxon>
        <taxon>Pseudomonadati</taxon>
        <taxon>Verrucomicrobiota</taxon>
        <taxon>Opitutia</taxon>
        <taxon>Puniceicoccales</taxon>
        <taxon>Coraliomargaritaceae</taxon>
        <taxon>Thalassobacterium</taxon>
    </lineage>
</organism>
<dbReference type="InterPro" id="IPR002252">
    <property type="entry name" value="Glyco_hydro_36"/>
</dbReference>
<proteinExistence type="predicted"/>
<dbReference type="PANTHER" id="PTHR43053">
    <property type="entry name" value="GLYCOSIDASE FAMILY 31"/>
    <property type="match status" value="1"/>
</dbReference>
<dbReference type="Gene3D" id="3.20.20.70">
    <property type="entry name" value="Aldolase class I"/>
    <property type="match status" value="1"/>
</dbReference>
<accession>A0ABU1ARR2</accession>
<keyword evidence="1" id="KW-0378">Hydrolase</keyword>
<name>A0ABU1ARR2_9BACT</name>
<protein>
    <submittedName>
        <fullName evidence="3">Alpha-galactosidase</fullName>
    </submittedName>
</protein>
<evidence type="ECO:0000256" key="1">
    <source>
        <dbReference type="ARBA" id="ARBA00022801"/>
    </source>
</evidence>
<dbReference type="RefSeq" id="WP_308948847.1">
    <property type="nucleotide sequence ID" value="NZ_JARXHW010000006.1"/>
</dbReference>
<dbReference type="InterPro" id="IPR017853">
    <property type="entry name" value="GH"/>
</dbReference>
<gene>
    <name evidence="3" type="ORF">QEH52_04380</name>
</gene>
<keyword evidence="2" id="KW-0326">Glycosidase</keyword>
<evidence type="ECO:0000313" key="3">
    <source>
        <dbReference type="EMBL" id="MDQ8206733.1"/>
    </source>
</evidence>